<dbReference type="SUPFAM" id="SSF100950">
    <property type="entry name" value="NagB/RpiA/CoA transferase-like"/>
    <property type="match status" value="1"/>
</dbReference>
<sequence length="239" mass="25450">MSSESRSRIMAKVRGASRGQGAAAIESELAGMGVAPTAPLPHEDTCIAFMANVLRNHGTLDIAGNRSEAVKLIGQYIYQHFRSHRLVAGNDPHLAAMPWRDGGVLPRFGEVEPGEPVALSYAQWGVAETGATVFLTGKSNPSRNNLLPERHLVLLDVNNLLPDLESLWRQIEPNIEAGSRPRGIQCIAGPSSTADIEAQLVHGAHGPRGWHIILTGGATHEQLQTAQAIVACDNTPGGS</sequence>
<reference evidence="2" key="1">
    <citation type="submission" date="2019-02" db="EMBL/GenBank/DDBJ databases">
        <authorList>
            <person name="Li S.-H."/>
        </authorList>
    </citation>
    <scope>NUCLEOTIDE SEQUENCE</scope>
    <source>
        <strain evidence="2">IMCC8485</strain>
    </source>
</reference>
<proteinExistence type="predicted"/>
<dbReference type="PANTHER" id="PTHR43682:SF1">
    <property type="entry name" value="LACTATE UTILIZATION PROTEIN C"/>
    <property type="match status" value="1"/>
</dbReference>
<dbReference type="EMBL" id="SHNP01000001">
    <property type="protein sequence ID" value="MCX2972666.1"/>
    <property type="molecule type" value="Genomic_DNA"/>
</dbReference>
<dbReference type="Pfam" id="PF02589">
    <property type="entry name" value="LUD_dom"/>
    <property type="match status" value="1"/>
</dbReference>
<dbReference type="PANTHER" id="PTHR43682">
    <property type="entry name" value="LACTATE UTILIZATION PROTEIN C"/>
    <property type="match status" value="1"/>
</dbReference>
<organism evidence="2 3">
    <name type="scientific">Candidatus Seongchinamella marina</name>
    <dbReference type="NCBI Taxonomy" id="2518990"/>
    <lineage>
        <taxon>Bacteria</taxon>
        <taxon>Pseudomonadati</taxon>
        <taxon>Pseudomonadota</taxon>
        <taxon>Gammaproteobacteria</taxon>
        <taxon>Cellvibrionales</taxon>
        <taxon>Halieaceae</taxon>
        <taxon>Seongchinamella</taxon>
    </lineage>
</organism>
<keyword evidence="3" id="KW-1185">Reference proteome</keyword>
<dbReference type="InterPro" id="IPR003741">
    <property type="entry name" value="LUD_dom"/>
</dbReference>
<comment type="caution">
    <text evidence="2">The sequence shown here is derived from an EMBL/GenBank/DDBJ whole genome shotgun (WGS) entry which is preliminary data.</text>
</comment>
<name>A0ABT3SRR4_9GAMM</name>
<dbReference type="Gene3D" id="3.40.50.10420">
    <property type="entry name" value="NagB/RpiA/CoA transferase-like"/>
    <property type="match status" value="1"/>
</dbReference>
<evidence type="ECO:0000259" key="1">
    <source>
        <dbReference type="Pfam" id="PF02589"/>
    </source>
</evidence>
<gene>
    <name evidence="2" type="ORF">EYC87_03575</name>
</gene>
<dbReference type="InterPro" id="IPR037171">
    <property type="entry name" value="NagB/RpiA_transferase-like"/>
</dbReference>
<accession>A0ABT3SRR4</accession>
<feature type="domain" description="LUD" evidence="1">
    <location>
        <begin position="117"/>
        <end position="214"/>
    </location>
</feature>
<evidence type="ECO:0000313" key="2">
    <source>
        <dbReference type="EMBL" id="MCX2972666.1"/>
    </source>
</evidence>
<dbReference type="InterPro" id="IPR024185">
    <property type="entry name" value="FTHF_cligase-like_sf"/>
</dbReference>
<dbReference type="RefSeq" id="WP_279251655.1">
    <property type="nucleotide sequence ID" value="NZ_SHNP01000001.1"/>
</dbReference>
<dbReference type="Proteomes" id="UP001143307">
    <property type="component" value="Unassembled WGS sequence"/>
</dbReference>
<protein>
    <recommendedName>
        <fullName evidence="1">LUD domain-containing protein</fullName>
    </recommendedName>
</protein>
<evidence type="ECO:0000313" key="3">
    <source>
        <dbReference type="Proteomes" id="UP001143307"/>
    </source>
</evidence>